<dbReference type="CDD" id="cd06503">
    <property type="entry name" value="ATP-synt_Fo_b"/>
    <property type="match status" value="1"/>
</dbReference>
<evidence type="ECO:0000256" key="5">
    <source>
        <dbReference type="ARBA" id="ARBA00022781"/>
    </source>
</evidence>
<dbReference type="EMBL" id="JAGSND010000011">
    <property type="protein sequence ID" value="MBR0599185.1"/>
    <property type="molecule type" value="Genomic_DNA"/>
</dbReference>
<comment type="function">
    <text evidence="12">Component of the F(0) channel, it forms part of the peripheral stalk, linking F(1) to F(0).</text>
</comment>
<dbReference type="RefSeq" id="WP_227019319.1">
    <property type="nucleotide sequence ID" value="NZ_JAGSND010000011.1"/>
</dbReference>
<gene>
    <name evidence="12 15" type="primary">atpF</name>
    <name evidence="15" type="ORF">KCX82_14945</name>
</gene>
<keyword evidence="8 12" id="KW-0472">Membrane</keyword>
<proteinExistence type="inferred from homology"/>
<evidence type="ECO:0000256" key="14">
    <source>
        <dbReference type="SAM" id="Coils"/>
    </source>
</evidence>
<dbReference type="InterPro" id="IPR005864">
    <property type="entry name" value="ATP_synth_F0_bsu_bac"/>
</dbReference>
<dbReference type="AlphaFoldDB" id="A0A8J8B4B7"/>
<dbReference type="InterPro" id="IPR028987">
    <property type="entry name" value="ATP_synth_B-like_membr_sf"/>
</dbReference>
<dbReference type="GO" id="GO:0046933">
    <property type="term" value="F:proton-transporting ATP synthase activity, rotational mechanism"/>
    <property type="evidence" value="ECO:0007669"/>
    <property type="project" value="UniProtKB-UniRule"/>
</dbReference>
<dbReference type="HAMAP" id="MF_01398">
    <property type="entry name" value="ATP_synth_b_bprime"/>
    <property type="match status" value="1"/>
</dbReference>
<evidence type="ECO:0000256" key="2">
    <source>
        <dbReference type="ARBA" id="ARBA00022448"/>
    </source>
</evidence>
<feature type="coiled-coil region" evidence="14">
    <location>
        <begin position="58"/>
        <end position="122"/>
    </location>
</feature>
<comment type="subunit">
    <text evidence="12">F-type ATPases have 2 components, F(1) - the catalytic core - and F(0) - the membrane proton channel. F(1) has five subunits: alpha(3), beta(3), gamma(1), delta(1), epsilon(1). F(0) has three main subunits: a(1), b(2) and c(10-14). The alpha and beta chains form an alternating ring which encloses part of the gamma chain. F(1) is attached to F(0) by a central stalk formed by the gamma and epsilon chains, while a peripheral stalk is formed by the delta and b chains.</text>
</comment>
<evidence type="ECO:0000256" key="13">
    <source>
        <dbReference type="RuleBase" id="RU003848"/>
    </source>
</evidence>
<evidence type="ECO:0000256" key="11">
    <source>
        <dbReference type="ARBA" id="ARBA00037847"/>
    </source>
</evidence>
<feature type="transmembrane region" description="Helical" evidence="12">
    <location>
        <begin position="12"/>
        <end position="33"/>
    </location>
</feature>
<evidence type="ECO:0000256" key="6">
    <source>
        <dbReference type="ARBA" id="ARBA00022989"/>
    </source>
</evidence>
<comment type="caution">
    <text evidence="15">The sequence shown here is derived from an EMBL/GenBank/DDBJ whole genome shotgun (WGS) entry which is preliminary data.</text>
</comment>
<evidence type="ECO:0000256" key="4">
    <source>
        <dbReference type="ARBA" id="ARBA00022692"/>
    </source>
</evidence>
<keyword evidence="6 12" id="KW-1133">Transmembrane helix</keyword>
<keyword evidence="4 12" id="KW-0812">Transmembrane</keyword>
<dbReference type="PANTHER" id="PTHR33445:SF2">
    <property type="entry name" value="ATP SYNTHASE SUBUNIT B', CHLOROPLASTIC"/>
    <property type="match status" value="1"/>
</dbReference>
<comment type="function">
    <text evidence="10 12">F(1)F(0) ATP synthase produces ATP from ADP in the presence of a proton or sodium gradient. F-type ATPases consist of two structural domains, F(1) containing the extramembraneous catalytic core and F(0) containing the membrane proton channel, linked together by a central stalk and a peripheral stalk. During catalysis, ATP synthesis in the catalytic domain of F(1) is coupled via a rotary mechanism of the central stalk subunits to proton translocation.</text>
</comment>
<dbReference type="PANTHER" id="PTHR33445">
    <property type="entry name" value="ATP SYNTHASE SUBUNIT B', CHLOROPLASTIC"/>
    <property type="match status" value="1"/>
</dbReference>
<evidence type="ECO:0000313" key="16">
    <source>
        <dbReference type="Proteomes" id="UP000675664"/>
    </source>
</evidence>
<dbReference type="InterPro" id="IPR002146">
    <property type="entry name" value="ATP_synth_b/b'su_bac/chlpt"/>
</dbReference>
<keyword evidence="14" id="KW-0175">Coiled coil</keyword>
<keyword evidence="16" id="KW-1185">Reference proteome</keyword>
<comment type="similarity">
    <text evidence="1 12 13">Belongs to the ATPase B chain family.</text>
</comment>
<evidence type="ECO:0000256" key="12">
    <source>
        <dbReference type="HAMAP-Rule" id="MF_01398"/>
    </source>
</evidence>
<dbReference type="Proteomes" id="UP000675664">
    <property type="component" value="Unassembled WGS sequence"/>
</dbReference>
<evidence type="ECO:0000313" key="15">
    <source>
        <dbReference type="EMBL" id="MBR0599185.1"/>
    </source>
</evidence>
<dbReference type="GO" id="GO:0046961">
    <property type="term" value="F:proton-transporting ATPase activity, rotational mechanism"/>
    <property type="evidence" value="ECO:0007669"/>
    <property type="project" value="TreeGrafter"/>
</dbReference>
<reference evidence="15" key="2">
    <citation type="submission" date="2021-04" db="EMBL/GenBank/DDBJ databases">
        <authorList>
            <person name="Liu J."/>
        </authorList>
    </citation>
    <scope>NUCLEOTIDE SEQUENCE</scope>
    <source>
        <strain evidence="15">BAD-6</strain>
    </source>
</reference>
<dbReference type="GO" id="GO:0012505">
    <property type="term" value="C:endomembrane system"/>
    <property type="evidence" value="ECO:0007669"/>
    <property type="project" value="UniProtKB-SubCell"/>
</dbReference>
<evidence type="ECO:0000256" key="8">
    <source>
        <dbReference type="ARBA" id="ARBA00023136"/>
    </source>
</evidence>
<dbReference type="GO" id="GO:0045259">
    <property type="term" value="C:proton-transporting ATP synthase complex"/>
    <property type="evidence" value="ECO:0007669"/>
    <property type="project" value="UniProtKB-KW"/>
</dbReference>
<evidence type="ECO:0000256" key="10">
    <source>
        <dbReference type="ARBA" id="ARBA00025198"/>
    </source>
</evidence>
<evidence type="ECO:0000256" key="1">
    <source>
        <dbReference type="ARBA" id="ARBA00005513"/>
    </source>
</evidence>
<keyword evidence="2 12" id="KW-0813">Transport</keyword>
<keyword evidence="3 12" id="KW-0138">CF(0)</keyword>
<dbReference type="GO" id="GO:0005886">
    <property type="term" value="C:plasma membrane"/>
    <property type="evidence" value="ECO:0007669"/>
    <property type="project" value="UniProtKB-SubCell"/>
</dbReference>
<keyword evidence="9 12" id="KW-0066">ATP synthesis</keyword>
<keyword evidence="7 12" id="KW-0406">Ion transport</keyword>
<accession>A0A8J8B4B7</accession>
<name>A0A8J8B4B7_9FIRM</name>
<sequence length="170" mass="19881">MEFYTGLIEFNWTLVMQWVTVLVLYLILKRFFFEKVHNFMQEREASVRDAFENADRVNLQAGEKLSAYQKQLSNIETEGREIIKNAKLKAEALAKDITDEANRKANEMILQAQREIERERIKAVAEMKEQIAGLAIYAAEKIIEKQLEQSGQEEIIQRIIEQAGRSEWQN</sequence>
<dbReference type="NCBIfam" id="TIGR01144">
    <property type="entry name" value="ATP_synt_b"/>
    <property type="match status" value="1"/>
</dbReference>
<keyword evidence="5 12" id="KW-0375">Hydrogen ion transport</keyword>
<organism evidence="15 16">
    <name type="scientific">Sinanaerobacter chloroacetimidivorans</name>
    <dbReference type="NCBI Taxonomy" id="2818044"/>
    <lineage>
        <taxon>Bacteria</taxon>
        <taxon>Bacillati</taxon>
        <taxon>Bacillota</taxon>
        <taxon>Clostridia</taxon>
        <taxon>Peptostreptococcales</taxon>
        <taxon>Anaerovoracaceae</taxon>
        <taxon>Sinanaerobacter</taxon>
    </lineage>
</organism>
<keyword evidence="12" id="KW-1003">Cell membrane</keyword>
<dbReference type="SUPFAM" id="SSF81573">
    <property type="entry name" value="F1F0 ATP synthase subunit B, membrane domain"/>
    <property type="match status" value="1"/>
</dbReference>
<dbReference type="InterPro" id="IPR050059">
    <property type="entry name" value="ATP_synthase_B_chain"/>
</dbReference>
<evidence type="ECO:0000256" key="7">
    <source>
        <dbReference type="ARBA" id="ARBA00023065"/>
    </source>
</evidence>
<reference evidence="15" key="1">
    <citation type="submission" date="2021-04" db="EMBL/GenBank/DDBJ databases">
        <title>Sinoanaerobacter chloroacetimidivorans sp. nov., an obligate anaerobic bacterium isolated from anaerobic sludge.</title>
        <authorList>
            <person name="Bao Y."/>
        </authorList>
    </citation>
    <scope>NUCLEOTIDE SEQUENCE</scope>
    <source>
        <strain evidence="15">BAD-6</strain>
    </source>
</reference>
<evidence type="ECO:0000256" key="3">
    <source>
        <dbReference type="ARBA" id="ARBA00022547"/>
    </source>
</evidence>
<dbReference type="Pfam" id="PF00430">
    <property type="entry name" value="ATP-synt_B"/>
    <property type="match status" value="1"/>
</dbReference>
<evidence type="ECO:0000256" key="9">
    <source>
        <dbReference type="ARBA" id="ARBA00023310"/>
    </source>
</evidence>
<comment type="subcellular location">
    <subcellularLocation>
        <location evidence="12">Cell membrane</location>
        <topology evidence="12">Single-pass membrane protein</topology>
    </subcellularLocation>
    <subcellularLocation>
        <location evidence="11">Endomembrane system</location>
        <topology evidence="11">Single-pass membrane protein</topology>
    </subcellularLocation>
</comment>
<protein>
    <recommendedName>
        <fullName evidence="12">ATP synthase subunit b</fullName>
    </recommendedName>
    <alternativeName>
        <fullName evidence="12">ATP synthase F(0) sector subunit b</fullName>
    </alternativeName>
    <alternativeName>
        <fullName evidence="12">ATPase subunit I</fullName>
    </alternativeName>
    <alternativeName>
        <fullName evidence="12">F-type ATPase subunit b</fullName>
        <shortName evidence="12">F-ATPase subunit b</shortName>
    </alternativeName>
</protein>